<dbReference type="PROSITE" id="PS51257">
    <property type="entry name" value="PROKAR_LIPOPROTEIN"/>
    <property type="match status" value="1"/>
</dbReference>
<name>A0A1N6D5M7_9BACT</name>
<evidence type="ECO:0000313" key="1">
    <source>
        <dbReference type="EMBL" id="SIN66102.1"/>
    </source>
</evidence>
<dbReference type="OrthoDB" id="677880at2"/>
<dbReference type="RefSeq" id="WP_143197298.1">
    <property type="nucleotide sequence ID" value="NZ_FSRA01000001.1"/>
</dbReference>
<dbReference type="Proteomes" id="UP000185003">
    <property type="component" value="Unassembled WGS sequence"/>
</dbReference>
<proteinExistence type="predicted"/>
<sequence>MRTLFCTAIAFSLFLFSCKKNDQPPAPEPPTEKIPVKFTVADFNRQVTDLDARKAPGKDLNNLRDSLNPGIEYLYYNAYGSNGQRVSTKVQILQLNNVDFGTITDSLPADSYIVVLVGSSTPVYWEYPDPNSFYQSRLNFKTPGGELRTIPDLFYKRLTINVAPNSPLPDTSIILKRMVGKLEVVVTDALPNDSIDISISYESYRFNLERGVAADVYMPKHISKKDVKTFSDYVLNLEFPFTVTINALDRTTGALRTKTANMVYCYKNKKTILSGNMFTSTSGFKVSVDDAWDADAEPIHF</sequence>
<evidence type="ECO:0008006" key="3">
    <source>
        <dbReference type="Google" id="ProtNLM"/>
    </source>
</evidence>
<dbReference type="AlphaFoldDB" id="A0A1N6D5M7"/>
<reference evidence="1 2" key="1">
    <citation type="submission" date="2016-11" db="EMBL/GenBank/DDBJ databases">
        <authorList>
            <person name="Jaros S."/>
            <person name="Januszkiewicz K."/>
            <person name="Wedrychowicz H."/>
        </authorList>
    </citation>
    <scope>NUCLEOTIDE SEQUENCE [LARGE SCALE GENOMIC DNA]</scope>
    <source>
        <strain evidence="1 2">DSM 24787</strain>
    </source>
</reference>
<keyword evidence="2" id="KW-1185">Reference proteome</keyword>
<dbReference type="EMBL" id="FSRA01000001">
    <property type="protein sequence ID" value="SIN66102.1"/>
    <property type="molecule type" value="Genomic_DNA"/>
</dbReference>
<accession>A0A1N6D5M7</accession>
<protein>
    <recommendedName>
        <fullName evidence="3">Fimbrillin-A associated anchor protein Mfa1 and Mfa2</fullName>
    </recommendedName>
</protein>
<organism evidence="1 2">
    <name type="scientific">Chitinophaga niabensis</name>
    <dbReference type="NCBI Taxonomy" id="536979"/>
    <lineage>
        <taxon>Bacteria</taxon>
        <taxon>Pseudomonadati</taxon>
        <taxon>Bacteroidota</taxon>
        <taxon>Chitinophagia</taxon>
        <taxon>Chitinophagales</taxon>
        <taxon>Chitinophagaceae</taxon>
        <taxon>Chitinophaga</taxon>
    </lineage>
</organism>
<evidence type="ECO:0000313" key="2">
    <source>
        <dbReference type="Proteomes" id="UP000185003"/>
    </source>
</evidence>
<gene>
    <name evidence="1" type="ORF">SAMN04488055_0313</name>
</gene>